<name>A0A1T5FKW6_9HYPH</name>
<accession>A0A1T5FKW6</accession>
<dbReference type="AlphaFoldDB" id="A0A1T5FKW6"/>
<evidence type="ECO:0000313" key="3">
    <source>
        <dbReference type="Proteomes" id="UP000190130"/>
    </source>
</evidence>
<evidence type="ECO:0000259" key="1">
    <source>
        <dbReference type="Pfam" id="PF22479"/>
    </source>
</evidence>
<sequence length="102" mass="11148">MITRELTILDAPSQAFTTTLASKRCDFVVNFSAWANRWSFDLDVDGVRVLSGRKIVLGVDLIAPFNLGIGSLVAASWGDDEAEPGRTELPSGRVRLFHIEVA</sequence>
<proteinExistence type="predicted"/>
<protein>
    <recommendedName>
        <fullName evidence="1">Cyanophage baseplate Pam3 plug gp18 domain-containing protein</fullName>
    </recommendedName>
</protein>
<dbReference type="Proteomes" id="UP000190130">
    <property type="component" value="Unassembled WGS sequence"/>
</dbReference>
<dbReference type="EMBL" id="FUYX01000009">
    <property type="protein sequence ID" value="SKB96820.1"/>
    <property type="molecule type" value="Genomic_DNA"/>
</dbReference>
<reference evidence="2 3" key="1">
    <citation type="submission" date="2017-02" db="EMBL/GenBank/DDBJ databases">
        <authorList>
            <person name="Peterson S.W."/>
        </authorList>
    </citation>
    <scope>NUCLEOTIDE SEQUENCE [LARGE SCALE GENOMIC DNA]</scope>
    <source>
        <strain evidence="2 3">DSM 9653</strain>
    </source>
</reference>
<feature type="domain" description="Cyanophage baseplate Pam3 plug gp18" evidence="1">
    <location>
        <begin position="6"/>
        <end position="99"/>
    </location>
</feature>
<dbReference type="InterPro" id="IPR054252">
    <property type="entry name" value="Pam3_gp18"/>
</dbReference>
<organism evidence="2 3">
    <name type="scientific">Bosea thiooxidans</name>
    <dbReference type="NCBI Taxonomy" id="53254"/>
    <lineage>
        <taxon>Bacteria</taxon>
        <taxon>Pseudomonadati</taxon>
        <taxon>Pseudomonadota</taxon>
        <taxon>Alphaproteobacteria</taxon>
        <taxon>Hyphomicrobiales</taxon>
        <taxon>Boseaceae</taxon>
        <taxon>Bosea</taxon>
    </lineage>
</organism>
<gene>
    <name evidence="2" type="ORF">SAMN05660750_03318</name>
</gene>
<evidence type="ECO:0000313" key="2">
    <source>
        <dbReference type="EMBL" id="SKB96820.1"/>
    </source>
</evidence>
<dbReference type="Pfam" id="PF22479">
    <property type="entry name" value="Pam3_gp18"/>
    <property type="match status" value="1"/>
</dbReference>